<sequence>MSKFISILMSAVLALCLLTVRAEAKAASVRLEPEVALGAFTGLVEEHLAGILRTEKAIAASPEAKSARWDAVQPMLDRFAQDLPTDATVWFMMPDGSYYSTAKGGLTDQNLKDRSYFPKLVAGQEVLGELVISKSTGQRSIIVAVPVVASGKVVAAVGVSVDAVKLAELVESRMTLPENAYFYALDANTKVTLHRYQARTFKTVSEIGNESLGDAFKVVMGKERGVFNYSLDGKKMASIFQKSPALGWYFFIAQQCK</sequence>
<dbReference type="InterPro" id="IPR029151">
    <property type="entry name" value="Sensor-like_sf"/>
</dbReference>
<dbReference type="Proteomes" id="UP000095185">
    <property type="component" value="Chromosome"/>
</dbReference>
<reference evidence="2" key="1">
    <citation type="submission" date="2016-09" db="EMBL/GenBank/DDBJ databases">
        <title>Genome sequence of Chlorobaculum limnaeum.</title>
        <authorList>
            <person name="Liu Z."/>
            <person name="Tank M."/>
            <person name="Bryant D.A."/>
        </authorList>
    </citation>
    <scope>NUCLEOTIDE SEQUENCE [LARGE SCALE GENOMIC DNA]</scope>
    <source>
        <strain evidence="2">DSM 1677</strain>
    </source>
</reference>
<dbReference type="EMBL" id="CP017305">
    <property type="protein sequence ID" value="AOS84095.1"/>
    <property type="molecule type" value="Genomic_DNA"/>
</dbReference>
<evidence type="ECO:0000313" key="2">
    <source>
        <dbReference type="EMBL" id="AOS84095.1"/>
    </source>
</evidence>
<proteinExistence type="predicted"/>
<organism evidence="2 3">
    <name type="scientific">Chlorobaculum limnaeum</name>
    <dbReference type="NCBI Taxonomy" id="274537"/>
    <lineage>
        <taxon>Bacteria</taxon>
        <taxon>Pseudomonadati</taxon>
        <taxon>Chlorobiota</taxon>
        <taxon>Chlorobiia</taxon>
        <taxon>Chlorobiales</taxon>
        <taxon>Chlorobiaceae</taxon>
        <taxon>Chlorobaculum</taxon>
    </lineage>
</organism>
<evidence type="ECO:0000313" key="3">
    <source>
        <dbReference type="Proteomes" id="UP000095185"/>
    </source>
</evidence>
<dbReference type="AlphaFoldDB" id="A0A1D8D345"/>
<dbReference type="CDD" id="cd12914">
    <property type="entry name" value="PDC1_DGC_like"/>
    <property type="match status" value="1"/>
</dbReference>
<evidence type="ECO:0008006" key="4">
    <source>
        <dbReference type="Google" id="ProtNLM"/>
    </source>
</evidence>
<dbReference type="Gene3D" id="3.30.450.20">
    <property type="entry name" value="PAS domain"/>
    <property type="match status" value="1"/>
</dbReference>
<name>A0A1D8D345_CHLLM</name>
<feature type="signal peptide" evidence="1">
    <location>
        <begin position="1"/>
        <end position="26"/>
    </location>
</feature>
<keyword evidence="1" id="KW-0732">Signal</keyword>
<dbReference type="KEGG" id="clz:BIU88_08075"/>
<dbReference type="RefSeq" id="WP_069810272.1">
    <property type="nucleotide sequence ID" value="NZ_CP017305.1"/>
</dbReference>
<gene>
    <name evidence="2" type="ORF">BIU88_08075</name>
</gene>
<keyword evidence="3" id="KW-1185">Reference proteome</keyword>
<accession>A0A1D8D345</accession>
<evidence type="ECO:0000256" key="1">
    <source>
        <dbReference type="SAM" id="SignalP"/>
    </source>
</evidence>
<feature type="chain" id="PRO_5009106562" description="Cache domain-containing protein" evidence="1">
    <location>
        <begin position="27"/>
        <end position="257"/>
    </location>
</feature>
<dbReference type="SUPFAM" id="SSF103190">
    <property type="entry name" value="Sensory domain-like"/>
    <property type="match status" value="1"/>
</dbReference>
<protein>
    <recommendedName>
        <fullName evidence="4">Cache domain-containing protein</fullName>
    </recommendedName>
</protein>
<dbReference type="STRING" id="274537.BIU88_08075"/>